<evidence type="ECO:0000256" key="3">
    <source>
        <dbReference type="ARBA" id="ARBA00022989"/>
    </source>
</evidence>
<evidence type="ECO:0000256" key="5">
    <source>
        <dbReference type="SAM" id="MobiDB-lite"/>
    </source>
</evidence>
<dbReference type="STRING" id="574651.SAMN04487968_107113"/>
<accession>A0A1I1JQQ0</accession>
<gene>
    <name evidence="6" type="ORF">SAMN04487968_107113</name>
</gene>
<keyword evidence="7" id="KW-1185">Reference proteome</keyword>
<keyword evidence="3" id="KW-1133">Transmembrane helix</keyword>
<feature type="compositionally biased region" description="Basic and acidic residues" evidence="5">
    <location>
        <begin position="7"/>
        <end position="16"/>
    </location>
</feature>
<dbReference type="AlphaFoldDB" id="A0A1I1JQQ0"/>
<evidence type="ECO:0000256" key="2">
    <source>
        <dbReference type="ARBA" id="ARBA00022692"/>
    </source>
</evidence>
<dbReference type="InterPro" id="IPR007343">
    <property type="entry name" value="Uncharacterised_pept_Zn_put"/>
</dbReference>
<organism evidence="6 7">
    <name type="scientific">Nocardioides terrae</name>
    <dbReference type="NCBI Taxonomy" id="574651"/>
    <lineage>
        <taxon>Bacteria</taxon>
        <taxon>Bacillati</taxon>
        <taxon>Actinomycetota</taxon>
        <taxon>Actinomycetes</taxon>
        <taxon>Propionibacteriales</taxon>
        <taxon>Nocardioidaceae</taxon>
        <taxon>Nocardioides</taxon>
    </lineage>
</organism>
<dbReference type="OrthoDB" id="9774900at2"/>
<dbReference type="Pfam" id="PF04228">
    <property type="entry name" value="Zn_peptidase"/>
    <property type="match status" value="1"/>
</dbReference>
<comment type="subcellular location">
    <subcellularLocation>
        <location evidence="1">Membrane</location>
        <topology evidence="1">Single-pass membrane protein</topology>
    </subcellularLocation>
</comment>
<dbReference type="SUPFAM" id="SSF55486">
    <property type="entry name" value="Metalloproteases ('zincins'), catalytic domain"/>
    <property type="match status" value="1"/>
</dbReference>
<dbReference type="Proteomes" id="UP000198832">
    <property type="component" value="Unassembled WGS sequence"/>
</dbReference>
<dbReference type="GO" id="GO:0016020">
    <property type="term" value="C:membrane"/>
    <property type="evidence" value="ECO:0007669"/>
    <property type="project" value="UniProtKB-SubCell"/>
</dbReference>
<reference evidence="6 7" key="1">
    <citation type="submission" date="2016-10" db="EMBL/GenBank/DDBJ databases">
        <authorList>
            <person name="de Groot N.N."/>
        </authorList>
    </citation>
    <scope>NUCLEOTIDE SEQUENCE [LARGE SCALE GENOMIC DNA]</scope>
    <source>
        <strain evidence="6 7">CGMCC 1.7056</strain>
    </source>
</reference>
<protein>
    <recommendedName>
        <fullName evidence="8">Neutral zinc metallopeptidase</fullName>
    </recommendedName>
</protein>
<sequence>MRFNPKARLDTSRTRDVGGSSGGGLGGGGLSLPAGRMSGGGLVVLLLLFVIGQCTGVGPDMGSVLGGSTTGSSLDASRFDASGGGTERYANCKTGDDANNNADCALVAVENSLYDYWGDELGGKFQPEAGVATFTGQVSTNGCGTATTDVGPFYCPTDQTIYLDTSFYQDMLEGQLGGKDAPFVRAYVIAHEFGHHIQNLLGVMGQVRTQQGPKSDSVKLELEADCFAGMWAQAAQTTPDADGNVLISDLTDADITDAIGAATTVGDDYIENRMSGGVNPEKWTHGSSAQRVQWFKTGMSSNNDINACDTFAPGAI</sequence>
<keyword evidence="2" id="KW-0812">Transmembrane</keyword>
<evidence type="ECO:0008006" key="8">
    <source>
        <dbReference type="Google" id="ProtNLM"/>
    </source>
</evidence>
<dbReference type="PANTHER" id="PTHR30168">
    <property type="entry name" value="PUTATIVE MEMBRANE PROTEIN YPFJ"/>
    <property type="match status" value="1"/>
</dbReference>
<evidence type="ECO:0000256" key="1">
    <source>
        <dbReference type="ARBA" id="ARBA00004167"/>
    </source>
</evidence>
<evidence type="ECO:0000256" key="4">
    <source>
        <dbReference type="ARBA" id="ARBA00023136"/>
    </source>
</evidence>
<dbReference type="RefSeq" id="WP_091123612.1">
    <property type="nucleotide sequence ID" value="NZ_FOLB01000007.1"/>
</dbReference>
<feature type="region of interest" description="Disordered" evidence="5">
    <location>
        <begin position="1"/>
        <end position="25"/>
    </location>
</feature>
<evidence type="ECO:0000313" key="7">
    <source>
        <dbReference type="Proteomes" id="UP000198832"/>
    </source>
</evidence>
<evidence type="ECO:0000313" key="6">
    <source>
        <dbReference type="EMBL" id="SFC50959.1"/>
    </source>
</evidence>
<dbReference type="PANTHER" id="PTHR30168:SF0">
    <property type="entry name" value="INNER MEMBRANE PROTEIN"/>
    <property type="match status" value="1"/>
</dbReference>
<name>A0A1I1JQQ0_9ACTN</name>
<keyword evidence="4" id="KW-0472">Membrane</keyword>
<proteinExistence type="predicted"/>
<dbReference type="EMBL" id="FOLB01000007">
    <property type="protein sequence ID" value="SFC50959.1"/>
    <property type="molecule type" value="Genomic_DNA"/>
</dbReference>